<reference evidence="1" key="1">
    <citation type="submission" date="2020-03" db="EMBL/GenBank/DDBJ databases">
        <title>The deep terrestrial virosphere.</title>
        <authorList>
            <person name="Holmfeldt K."/>
            <person name="Nilsson E."/>
            <person name="Simone D."/>
            <person name="Lopez-Fernandez M."/>
            <person name="Wu X."/>
            <person name="de Brujin I."/>
            <person name="Lundin D."/>
            <person name="Andersson A."/>
            <person name="Bertilsson S."/>
            <person name="Dopson M."/>
        </authorList>
    </citation>
    <scope>NUCLEOTIDE SEQUENCE</scope>
    <source>
        <strain evidence="2">MM415A02936</strain>
        <strain evidence="1">MM415B00852</strain>
    </source>
</reference>
<evidence type="ECO:0000313" key="2">
    <source>
        <dbReference type="EMBL" id="QJA72062.1"/>
    </source>
</evidence>
<dbReference type="EMBL" id="MT141921">
    <property type="protein sequence ID" value="QJA72062.1"/>
    <property type="molecule type" value="Genomic_DNA"/>
</dbReference>
<protein>
    <submittedName>
        <fullName evidence="1">Uncharacterized protein</fullName>
    </submittedName>
</protein>
<accession>A0A6M3IW90</accession>
<sequence length="70" mass="8665">MKARIEFDLPEESEEHRIYINAQKWYSCLWDMEQKLRSYLKYGHKFNTTNEAIESIRNDLWEDLKDHPFL</sequence>
<dbReference type="EMBL" id="MT141457">
    <property type="protein sequence ID" value="QJA61939.1"/>
    <property type="molecule type" value="Genomic_DNA"/>
</dbReference>
<gene>
    <name evidence="2" type="ORF">MM415A02936_0009</name>
    <name evidence="1" type="ORF">MM415B00852_0032</name>
</gene>
<dbReference type="AlphaFoldDB" id="A0A6M3IW90"/>
<organism evidence="1">
    <name type="scientific">viral metagenome</name>
    <dbReference type="NCBI Taxonomy" id="1070528"/>
    <lineage>
        <taxon>unclassified sequences</taxon>
        <taxon>metagenomes</taxon>
        <taxon>organismal metagenomes</taxon>
    </lineage>
</organism>
<proteinExistence type="predicted"/>
<name>A0A6M3IW90_9ZZZZ</name>
<evidence type="ECO:0000313" key="1">
    <source>
        <dbReference type="EMBL" id="QJA61939.1"/>
    </source>
</evidence>